<sequence length="367" mass="40108">MKKISIVLIVAMLSGSMAFAQATSTQDMNALIAAAKKEGQLTVIALPRDWVNYGEIIDTFSKKYGIKVNELNPEGSSGEELEAIRANKGNKGPQAPDVIDVGLSFGPLAKQEGLIAPYKVQTWDSIPNEIKDKDGYWYGDYYGVLAFEVNADIVKNLPKDWSDLLKPEYKGKFALSGDPRTSNQAIMTIVAASLSQGGSLTNMEPGLRFFDKLNKAGNFVPLIAVPGTVASGETPITVRWDYNALSNRDKSAGNPNIAVIIPETGVVAGVYVQAISAYAPHPNAARLWMEFLYSDEGQILWLKGYGHPARFNDLAKRNKIPADLAAKLPPASAYAKAVFPTIEEQNIAKKYIAEQWDNIVRIDVQKR</sequence>
<dbReference type="Pfam" id="PF13343">
    <property type="entry name" value="SBP_bac_6"/>
    <property type="match status" value="1"/>
</dbReference>
<evidence type="ECO:0000256" key="1">
    <source>
        <dbReference type="ARBA" id="ARBA00022729"/>
    </source>
</evidence>
<feature type="chain" id="PRO_5018314193" evidence="2">
    <location>
        <begin position="21"/>
        <end position="367"/>
    </location>
</feature>
<dbReference type="PANTHER" id="PTHR30006">
    <property type="entry name" value="THIAMINE-BINDING PERIPLASMIC PROTEIN-RELATED"/>
    <property type="match status" value="1"/>
</dbReference>
<dbReference type="PANTHER" id="PTHR30006:SF2">
    <property type="entry name" value="ABC TRANSPORTER SUBSTRATE-BINDING PROTEIN"/>
    <property type="match status" value="1"/>
</dbReference>
<gene>
    <name evidence="3" type="ORF">SPIROBIBN47_250100</name>
</gene>
<dbReference type="GO" id="GO:0030288">
    <property type="term" value="C:outer membrane-bounded periplasmic space"/>
    <property type="evidence" value="ECO:0007669"/>
    <property type="project" value="TreeGrafter"/>
</dbReference>
<dbReference type="AlphaFoldDB" id="A0A3P3XJG1"/>
<dbReference type="GO" id="GO:0015888">
    <property type="term" value="P:thiamine transport"/>
    <property type="evidence" value="ECO:0007669"/>
    <property type="project" value="TreeGrafter"/>
</dbReference>
<protein>
    <submittedName>
        <fullName evidence="3">ABC transporter substrate binding protein</fullName>
    </submittedName>
</protein>
<dbReference type="SUPFAM" id="SSF53850">
    <property type="entry name" value="Periplasmic binding protein-like II"/>
    <property type="match status" value="1"/>
</dbReference>
<proteinExistence type="predicted"/>
<reference evidence="3" key="1">
    <citation type="submission" date="2017-02" db="EMBL/GenBank/DDBJ databases">
        <authorList>
            <person name="Regsiter A."/>
            <person name="William W."/>
        </authorList>
    </citation>
    <scope>NUCLEOTIDE SEQUENCE</scope>
    <source>
        <strain evidence="3">Bib</strain>
    </source>
</reference>
<dbReference type="GO" id="GO:0030975">
    <property type="term" value="F:thiamine binding"/>
    <property type="evidence" value="ECO:0007669"/>
    <property type="project" value="TreeGrafter"/>
</dbReference>
<organism evidence="3">
    <name type="scientific">uncultured spirochete</name>
    <dbReference type="NCBI Taxonomy" id="156406"/>
    <lineage>
        <taxon>Bacteria</taxon>
        <taxon>Pseudomonadati</taxon>
        <taxon>Spirochaetota</taxon>
        <taxon>Spirochaetia</taxon>
        <taxon>Spirochaetales</taxon>
        <taxon>environmental samples</taxon>
    </lineage>
</organism>
<dbReference type="Gene3D" id="3.40.190.10">
    <property type="entry name" value="Periplasmic binding protein-like II"/>
    <property type="match status" value="2"/>
</dbReference>
<evidence type="ECO:0000313" key="3">
    <source>
        <dbReference type="EMBL" id="SLM12602.1"/>
    </source>
</evidence>
<dbReference type="EMBL" id="FWDM01000018">
    <property type="protein sequence ID" value="SLM12602.1"/>
    <property type="molecule type" value="Genomic_DNA"/>
</dbReference>
<name>A0A3P3XJG1_9SPIR</name>
<accession>A0A3P3XJG1</accession>
<dbReference type="GO" id="GO:0030976">
    <property type="term" value="F:thiamine pyrophosphate binding"/>
    <property type="evidence" value="ECO:0007669"/>
    <property type="project" value="TreeGrafter"/>
</dbReference>
<evidence type="ECO:0000256" key="2">
    <source>
        <dbReference type="SAM" id="SignalP"/>
    </source>
</evidence>
<feature type="signal peptide" evidence="2">
    <location>
        <begin position="1"/>
        <end position="20"/>
    </location>
</feature>
<keyword evidence="1 2" id="KW-0732">Signal</keyword>